<dbReference type="Proteomes" id="UP000260783">
    <property type="component" value="Unassembled WGS sequence"/>
</dbReference>
<dbReference type="EMBL" id="QVES01000013">
    <property type="protein sequence ID" value="RGB84028.1"/>
    <property type="molecule type" value="Genomic_DNA"/>
</dbReference>
<evidence type="ECO:0000313" key="4">
    <source>
        <dbReference type="EMBL" id="RGB94601.1"/>
    </source>
</evidence>
<proteinExistence type="predicted"/>
<evidence type="ECO:0000256" key="1">
    <source>
        <dbReference type="SAM" id="MobiDB-lite"/>
    </source>
</evidence>
<dbReference type="AlphaFoldDB" id="A0A329UPM6"/>
<name>A0A329UPM6_9FIRM</name>
<gene>
    <name evidence="2" type="ORF">C4N21_07670</name>
    <name evidence="4" type="ORF">DWZ04_13255</name>
    <name evidence="3" type="ORF">DWZ25_11285</name>
</gene>
<feature type="compositionally biased region" description="Low complexity" evidence="1">
    <location>
        <begin position="23"/>
        <end position="34"/>
    </location>
</feature>
<reference evidence="2 5" key="1">
    <citation type="submission" date="2018-02" db="EMBL/GenBank/DDBJ databases">
        <title>Complete genome sequencing of Faecalibacterium prausnitzii strains isolated from the human gut.</title>
        <authorList>
            <person name="Fitzgerald B.C."/>
            <person name="Shkoporov A.N."/>
            <person name="Ross P.R."/>
            <person name="Hill C."/>
        </authorList>
    </citation>
    <scope>NUCLEOTIDE SEQUENCE [LARGE SCALE GENOMIC DNA]</scope>
    <source>
        <strain evidence="2 5">APC924/119</strain>
    </source>
</reference>
<dbReference type="Proteomes" id="UP000260782">
    <property type="component" value="Unassembled WGS sequence"/>
</dbReference>
<evidence type="ECO:0000313" key="6">
    <source>
        <dbReference type="Proteomes" id="UP000260782"/>
    </source>
</evidence>
<feature type="region of interest" description="Disordered" evidence="1">
    <location>
        <begin position="23"/>
        <end position="42"/>
    </location>
</feature>
<dbReference type="EMBL" id="QVEW01000017">
    <property type="protein sequence ID" value="RGB94601.1"/>
    <property type="molecule type" value="Genomic_DNA"/>
</dbReference>
<evidence type="ECO:0000313" key="7">
    <source>
        <dbReference type="Proteomes" id="UP000260783"/>
    </source>
</evidence>
<evidence type="ECO:0000313" key="5">
    <source>
        <dbReference type="Proteomes" id="UP000250550"/>
    </source>
</evidence>
<protein>
    <submittedName>
        <fullName evidence="2">Uncharacterized protein</fullName>
    </submittedName>
</protein>
<comment type="caution">
    <text evidence="2">The sequence shown here is derived from an EMBL/GenBank/DDBJ whole genome shotgun (WGS) entry which is preliminary data.</text>
</comment>
<accession>A0A329UPM6</accession>
<organism evidence="2 5">
    <name type="scientific">Faecalibacterium prausnitzii</name>
    <dbReference type="NCBI Taxonomy" id="853"/>
    <lineage>
        <taxon>Bacteria</taxon>
        <taxon>Bacillati</taxon>
        <taxon>Bacillota</taxon>
        <taxon>Clostridia</taxon>
        <taxon>Eubacteriales</taxon>
        <taxon>Oscillospiraceae</taxon>
        <taxon>Faecalibacterium</taxon>
    </lineage>
</organism>
<dbReference type="EMBL" id="PRLF01000008">
    <property type="protein sequence ID" value="RAW65246.1"/>
    <property type="molecule type" value="Genomic_DNA"/>
</dbReference>
<evidence type="ECO:0000313" key="3">
    <source>
        <dbReference type="EMBL" id="RGB84028.1"/>
    </source>
</evidence>
<dbReference type="Proteomes" id="UP000250550">
    <property type="component" value="Unassembled WGS sequence"/>
</dbReference>
<sequence length="61" mass="6623">MGTPLWLFAACRRLLRSWARLSSTVPPTSGSSTSRAAHSAAQKGRQPLRFACFMALPPFCA</sequence>
<reference evidence="6 7" key="2">
    <citation type="submission" date="2018-08" db="EMBL/GenBank/DDBJ databases">
        <title>A genome reference for cultivated species of the human gut microbiota.</title>
        <authorList>
            <person name="Zou Y."/>
            <person name="Xue W."/>
            <person name="Luo G."/>
        </authorList>
    </citation>
    <scope>NUCLEOTIDE SEQUENCE [LARGE SCALE GENOMIC DNA]</scope>
    <source>
        <strain evidence="4 7">AF29-11BH</strain>
        <strain evidence="3 6">AF31-14AC</strain>
    </source>
</reference>
<evidence type="ECO:0000313" key="2">
    <source>
        <dbReference type="EMBL" id="RAW65246.1"/>
    </source>
</evidence>